<evidence type="ECO:0000256" key="1">
    <source>
        <dbReference type="ARBA" id="ARBA00025778"/>
    </source>
</evidence>
<evidence type="ECO:0000256" key="2">
    <source>
        <dbReference type="SAM" id="MobiDB-lite"/>
    </source>
</evidence>
<dbReference type="Pfam" id="PF15316">
    <property type="entry name" value="MDFI"/>
    <property type="match status" value="1"/>
</dbReference>
<dbReference type="Proteomes" id="UP001557470">
    <property type="component" value="Unassembled WGS sequence"/>
</dbReference>
<feature type="region of interest" description="Disordered" evidence="2">
    <location>
        <begin position="1"/>
        <end position="175"/>
    </location>
</feature>
<dbReference type="PANTHER" id="PTHR15304">
    <property type="entry name" value="MYOD FAMILY INHIBITOR"/>
    <property type="match status" value="1"/>
</dbReference>
<dbReference type="InterPro" id="IPR026134">
    <property type="entry name" value="MDFI/MDFIC"/>
</dbReference>
<keyword evidence="4" id="KW-1185">Reference proteome</keyword>
<evidence type="ECO:0000313" key="4">
    <source>
        <dbReference type="Proteomes" id="UP001557470"/>
    </source>
</evidence>
<feature type="compositionally biased region" description="Low complexity" evidence="2">
    <location>
        <begin position="112"/>
        <end position="141"/>
    </location>
</feature>
<feature type="compositionally biased region" description="Basic and acidic residues" evidence="2">
    <location>
        <begin position="1"/>
        <end position="14"/>
    </location>
</feature>
<evidence type="ECO:0000313" key="3">
    <source>
        <dbReference type="EMBL" id="KAL1020538.1"/>
    </source>
</evidence>
<reference evidence="3 4" key="1">
    <citation type="submission" date="2024-06" db="EMBL/GenBank/DDBJ databases">
        <authorList>
            <person name="Pan Q."/>
            <person name="Wen M."/>
            <person name="Jouanno E."/>
            <person name="Zahm M."/>
            <person name="Klopp C."/>
            <person name="Cabau C."/>
            <person name="Louis A."/>
            <person name="Berthelot C."/>
            <person name="Parey E."/>
            <person name="Roest Crollius H."/>
            <person name="Montfort J."/>
            <person name="Robinson-Rechavi M."/>
            <person name="Bouchez O."/>
            <person name="Lampietro C."/>
            <person name="Lopez Roques C."/>
            <person name="Donnadieu C."/>
            <person name="Postlethwait J."/>
            <person name="Bobe J."/>
            <person name="Verreycken H."/>
            <person name="Guiguen Y."/>
        </authorList>
    </citation>
    <scope>NUCLEOTIDE SEQUENCE [LARGE SCALE GENOMIC DNA]</scope>
    <source>
        <strain evidence="3">Up_M1</strain>
        <tissue evidence="3">Testis</tissue>
    </source>
</reference>
<gene>
    <name evidence="3" type="ORF">UPYG_G00001400</name>
</gene>
<accession>A0ABD0XGE1</accession>
<sequence>MDAVEVRQQMKLEQTDIIQEGANGKEGPPLDLSEPAPQPLPCAFTHQPLPNGTAGQHAVEPGASDKGGRAADDGESDDSLTDHNSTTDVSWLLPERVPTNPYRLGRDESPREVPVSSSPKTSPKTLTTRPSPVGSPLPSSSNHIEWSPRQAPQLPACHHGHPNQKERLPSTTKSQKSLKADATQIKDIAGDDCCVHCVLACLFCELQSLCSVLAQCLLCGDGCEGLCCCTEGASGGIACGEDACSALLDCGILEDCCESSDCLEVCMECCSICFPA</sequence>
<organism evidence="3 4">
    <name type="scientific">Umbra pygmaea</name>
    <name type="common">Eastern mudminnow</name>
    <dbReference type="NCBI Taxonomy" id="75934"/>
    <lineage>
        <taxon>Eukaryota</taxon>
        <taxon>Metazoa</taxon>
        <taxon>Chordata</taxon>
        <taxon>Craniata</taxon>
        <taxon>Vertebrata</taxon>
        <taxon>Euteleostomi</taxon>
        <taxon>Actinopterygii</taxon>
        <taxon>Neopterygii</taxon>
        <taxon>Teleostei</taxon>
        <taxon>Protacanthopterygii</taxon>
        <taxon>Esociformes</taxon>
        <taxon>Umbridae</taxon>
        <taxon>Umbra</taxon>
    </lineage>
</organism>
<comment type="similarity">
    <text evidence="1">Belongs to the MDFI family.</text>
</comment>
<comment type="caution">
    <text evidence="3">The sequence shown here is derived from an EMBL/GenBank/DDBJ whole genome shotgun (WGS) entry which is preliminary data.</text>
</comment>
<dbReference type="GO" id="GO:0010468">
    <property type="term" value="P:regulation of gene expression"/>
    <property type="evidence" value="ECO:0007669"/>
    <property type="project" value="UniProtKB-ARBA"/>
</dbReference>
<proteinExistence type="inferred from homology"/>
<dbReference type="EMBL" id="JAGEUA010000001">
    <property type="protein sequence ID" value="KAL1020538.1"/>
    <property type="molecule type" value="Genomic_DNA"/>
</dbReference>
<dbReference type="AlphaFoldDB" id="A0ABD0XGE1"/>
<protein>
    <recommendedName>
        <fullName evidence="5">MyoD family inhibitor</fullName>
    </recommendedName>
</protein>
<dbReference type="PANTHER" id="PTHR15304:SF4">
    <property type="entry name" value="MYOD FAMILY INHIBITOR-LIKE"/>
    <property type="match status" value="1"/>
</dbReference>
<evidence type="ECO:0008006" key="5">
    <source>
        <dbReference type="Google" id="ProtNLM"/>
    </source>
</evidence>
<name>A0ABD0XGE1_UMBPY</name>